<name>A0ABD7VSR5_BIFBR</name>
<reference evidence="1 2" key="1">
    <citation type="submission" date="2019-10" db="EMBL/GenBank/DDBJ databases">
        <authorList>
            <consortium name="Melissa Lawson"/>
            <person name="O'neill I."/>
        </authorList>
    </citation>
    <scope>NUCLEOTIDE SEQUENCE [LARGE SCALE GENOMIC DNA]</scope>
    <source>
        <strain evidence="1">LH_24</strain>
    </source>
</reference>
<dbReference type="EMBL" id="CABWKB010000016">
    <property type="protein sequence ID" value="VWQ22834.1"/>
    <property type="molecule type" value="Genomic_DNA"/>
</dbReference>
<accession>A0ABD7VSR5</accession>
<evidence type="ECO:0000313" key="2">
    <source>
        <dbReference type="Proteomes" id="UP000494173"/>
    </source>
</evidence>
<evidence type="ECO:0000313" key="1">
    <source>
        <dbReference type="EMBL" id="VWQ22834.1"/>
    </source>
</evidence>
<comment type="caution">
    <text evidence="1">The sequence shown here is derived from an EMBL/GenBank/DDBJ whole genome shotgun (WGS) entry which is preliminary data.</text>
</comment>
<dbReference type="AlphaFoldDB" id="A0ABD7VSR5"/>
<proteinExistence type="predicted"/>
<sequence>MRMFEQFFVIGKIYSSIIRDITRQGENDAVEGLKRGIQRPNGRFFRIDDDLLFVVGLCKRRSGPSEHAMLRNRCEA</sequence>
<protein>
    <submittedName>
        <fullName evidence="1">Uncharacterized protein</fullName>
    </submittedName>
</protein>
<gene>
    <name evidence="1" type="ORF">BIFLH24_01530</name>
</gene>
<organism evidence="1 2">
    <name type="scientific">Bifidobacterium breve</name>
    <dbReference type="NCBI Taxonomy" id="1685"/>
    <lineage>
        <taxon>Bacteria</taxon>
        <taxon>Bacillati</taxon>
        <taxon>Actinomycetota</taxon>
        <taxon>Actinomycetes</taxon>
        <taxon>Bifidobacteriales</taxon>
        <taxon>Bifidobacteriaceae</taxon>
        <taxon>Bifidobacterium</taxon>
    </lineage>
</organism>
<dbReference type="Proteomes" id="UP000494173">
    <property type="component" value="Unassembled WGS sequence"/>
</dbReference>